<name>A0A0H2RCU2_9AGAM</name>
<dbReference type="InterPro" id="IPR045340">
    <property type="entry name" value="DUF6533"/>
</dbReference>
<dbReference type="OrthoDB" id="3350812at2759"/>
<organism evidence="3 4">
    <name type="scientific">Schizopora paradoxa</name>
    <dbReference type="NCBI Taxonomy" id="27342"/>
    <lineage>
        <taxon>Eukaryota</taxon>
        <taxon>Fungi</taxon>
        <taxon>Dikarya</taxon>
        <taxon>Basidiomycota</taxon>
        <taxon>Agaricomycotina</taxon>
        <taxon>Agaricomycetes</taxon>
        <taxon>Hymenochaetales</taxon>
        <taxon>Schizoporaceae</taxon>
        <taxon>Schizopora</taxon>
    </lineage>
</organism>
<protein>
    <recommendedName>
        <fullName evidence="2">DUF6533 domain-containing protein</fullName>
    </recommendedName>
</protein>
<keyword evidence="1" id="KW-0812">Transmembrane</keyword>
<evidence type="ECO:0000313" key="3">
    <source>
        <dbReference type="EMBL" id="KLO09660.1"/>
    </source>
</evidence>
<feature type="transmembrane region" description="Helical" evidence="1">
    <location>
        <begin position="210"/>
        <end position="228"/>
    </location>
</feature>
<feature type="transmembrane region" description="Helical" evidence="1">
    <location>
        <begin position="121"/>
        <end position="142"/>
    </location>
</feature>
<keyword evidence="4" id="KW-1185">Reference proteome</keyword>
<proteinExistence type="predicted"/>
<reference evidence="3 4" key="1">
    <citation type="submission" date="2015-04" db="EMBL/GenBank/DDBJ databases">
        <title>Complete genome sequence of Schizopora paradoxa KUC8140, a cosmopolitan wood degrader in East Asia.</title>
        <authorList>
            <consortium name="DOE Joint Genome Institute"/>
            <person name="Min B."/>
            <person name="Park H."/>
            <person name="Jang Y."/>
            <person name="Kim J.-J."/>
            <person name="Kim K.H."/>
            <person name="Pangilinan J."/>
            <person name="Lipzen A."/>
            <person name="Riley R."/>
            <person name="Grigoriev I.V."/>
            <person name="Spatafora J.W."/>
            <person name="Choi I.-G."/>
        </authorList>
    </citation>
    <scope>NUCLEOTIDE SEQUENCE [LARGE SCALE GENOMIC DNA]</scope>
    <source>
        <strain evidence="3 4">KUC8140</strain>
    </source>
</reference>
<dbReference type="Proteomes" id="UP000053477">
    <property type="component" value="Unassembled WGS sequence"/>
</dbReference>
<evidence type="ECO:0000313" key="4">
    <source>
        <dbReference type="Proteomes" id="UP000053477"/>
    </source>
</evidence>
<feature type="transmembrane region" description="Helical" evidence="1">
    <location>
        <begin position="20"/>
        <end position="38"/>
    </location>
</feature>
<feature type="domain" description="DUF6533" evidence="2">
    <location>
        <begin position="21"/>
        <end position="65"/>
    </location>
</feature>
<feature type="transmembrane region" description="Helical" evidence="1">
    <location>
        <begin position="170"/>
        <end position="189"/>
    </location>
</feature>
<dbReference type="Pfam" id="PF20151">
    <property type="entry name" value="DUF6533"/>
    <property type="match status" value="1"/>
</dbReference>
<dbReference type="AlphaFoldDB" id="A0A0H2RCU2"/>
<sequence length="308" mass="35108">MLAIFDEFLVNTLSQAVNVKYTFLSAIVLLLYDAVINLSDEISLIWRQRWSFGKVLYIVTRYGCFIDAAVALLYGFSASLSIESCRAVYQIANWMMTFGVHICQVVLILRTYAIWDRNRVLLAYLCTVQLGAIIASIILLYFSNRSVVFVPSPSPALVSCVPILRDNKLFIDYCLVLVVESNFLIILLVKGISQWRIKSTPLVHALYRDGIVYFVVLFSVSLINVIFVERAFNTPYFYIATEHQRVFISIFASRLIMNVRKAVNNAESTLLTGPRRMNGKLEETLDFSSGFSSTRNRDDETYFAVIEE</sequence>
<accession>A0A0H2RCU2</accession>
<gene>
    <name evidence="3" type="ORF">SCHPADRAFT_1000121</name>
</gene>
<evidence type="ECO:0000259" key="2">
    <source>
        <dbReference type="Pfam" id="PF20151"/>
    </source>
</evidence>
<dbReference type="EMBL" id="KQ086049">
    <property type="protein sequence ID" value="KLO09660.1"/>
    <property type="molecule type" value="Genomic_DNA"/>
</dbReference>
<dbReference type="InParanoid" id="A0A0H2RCU2"/>
<evidence type="ECO:0000256" key="1">
    <source>
        <dbReference type="SAM" id="Phobius"/>
    </source>
</evidence>
<feature type="transmembrane region" description="Helical" evidence="1">
    <location>
        <begin position="88"/>
        <end position="109"/>
    </location>
</feature>
<keyword evidence="1" id="KW-1133">Transmembrane helix</keyword>
<feature type="transmembrane region" description="Helical" evidence="1">
    <location>
        <begin position="59"/>
        <end position="82"/>
    </location>
</feature>
<keyword evidence="1" id="KW-0472">Membrane</keyword>